<name>A0A4R3I1P2_PAULE</name>
<feature type="compositionally biased region" description="Low complexity" evidence="1">
    <location>
        <begin position="50"/>
        <end position="60"/>
    </location>
</feature>
<keyword evidence="5" id="KW-1185">Reference proteome</keyword>
<evidence type="ECO:0000259" key="3">
    <source>
        <dbReference type="Pfam" id="PF13628"/>
    </source>
</evidence>
<feature type="chain" id="PRO_5020238388" evidence="2">
    <location>
        <begin position="28"/>
        <end position="203"/>
    </location>
</feature>
<evidence type="ECO:0000313" key="4">
    <source>
        <dbReference type="EMBL" id="TCS39462.1"/>
    </source>
</evidence>
<sequence length="203" mass="21244">MNALTSGIKVTAVIGLALSMTVSSAEAQSSAASSSSPAASSATGSGGMGSAAKSSISASGKTVSASDKRMMMELAQANIAEIETAKLAEKQTKNPDVLAFAKKMIEDHTQASNELTQLAQTKGVDLPQKPDSKHEALARKMAKLSDQQFDKQYMANAGVSDHRATISLLKRIQTKASDQDLKALAGKLLPTVEEHLTMAQPKK</sequence>
<proteinExistence type="predicted"/>
<feature type="compositionally biased region" description="Low complexity" evidence="1">
    <location>
        <begin position="26"/>
        <end position="43"/>
    </location>
</feature>
<dbReference type="Gene3D" id="1.20.1260.10">
    <property type="match status" value="1"/>
</dbReference>
<dbReference type="AlphaFoldDB" id="A0A4R3I1P2"/>
<dbReference type="InterPro" id="IPR012347">
    <property type="entry name" value="Ferritin-like"/>
</dbReference>
<dbReference type="InterPro" id="IPR025419">
    <property type="entry name" value="DUF4142"/>
</dbReference>
<feature type="domain" description="DUF4142" evidence="3">
    <location>
        <begin position="66"/>
        <end position="200"/>
    </location>
</feature>
<evidence type="ECO:0000313" key="5">
    <source>
        <dbReference type="Proteomes" id="UP000295382"/>
    </source>
</evidence>
<dbReference type="OrthoDB" id="118677at2"/>
<organism evidence="4 5">
    <name type="scientific">Paucimonas lemoignei</name>
    <name type="common">Pseudomonas lemoignei</name>
    <dbReference type="NCBI Taxonomy" id="29443"/>
    <lineage>
        <taxon>Bacteria</taxon>
        <taxon>Pseudomonadati</taxon>
        <taxon>Pseudomonadota</taxon>
        <taxon>Betaproteobacteria</taxon>
        <taxon>Burkholderiales</taxon>
        <taxon>Burkholderiaceae</taxon>
        <taxon>Paucimonas</taxon>
    </lineage>
</organism>
<dbReference type="PANTHER" id="PTHR38593:SF1">
    <property type="entry name" value="BLR2558 PROTEIN"/>
    <property type="match status" value="1"/>
</dbReference>
<gene>
    <name evidence="4" type="ORF">EDC30_101418</name>
</gene>
<dbReference type="Proteomes" id="UP000295382">
    <property type="component" value="Unassembled WGS sequence"/>
</dbReference>
<reference evidence="4 5" key="1">
    <citation type="submission" date="2019-03" db="EMBL/GenBank/DDBJ databases">
        <title>Genomic Encyclopedia of Type Strains, Phase IV (KMG-IV): sequencing the most valuable type-strain genomes for metagenomic binning, comparative biology and taxonomic classification.</title>
        <authorList>
            <person name="Goeker M."/>
        </authorList>
    </citation>
    <scope>NUCLEOTIDE SEQUENCE [LARGE SCALE GENOMIC DNA]</scope>
    <source>
        <strain evidence="4 5">DSM 7445</strain>
    </source>
</reference>
<evidence type="ECO:0000256" key="2">
    <source>
        <dbReference type="SAM" id="SignalP"/>
    </source>
</evidence>
<accession>A0A4R3I1P2</accession>
<protein>
    <submittedName>
        <fullName evidence="4">Putative membrane protein</fullName>
    </submittedName>
</protein>
<dbReference type="Pfam" id="PF13628">
    <property type="entry name" value="DUF4142"/>
    <property type="match status" value="1"/>
</dbReference>
<feature type="region of interest" description="Disordered" evidence="1">
    <location>
        <begin position="26"/>
        <end position="63"/>
    </location>
</feature>
<feature type="signal peptide" evidence="2">
    <location>
        <begin position="1"/>
        <end position="27"/>
    </location>
</feature>
<comment type="caution">
    <text evidence="4">The sequence shown here is derived from an EMBL/GenBank/DDBJ whole genome shotgun (WGS) entry which is preliminary data.</text>
</comment>
<keyword evidence="2" id="KW-0732">Signal</keyword>
<evidence type="ECO:0000256" key="1">
    <source>
        <dbReference type="SAM" id="MobiDB-lite"/>
    </source>
</evidence>
<dbReference type="PANTHER" id="PTHR38593">
    <property type="entry name" value="BLR2558 PROTEIN"/>
    <property type="match status" value="1"/>
</dbReference>
<dbReference type="EMBL" id="SLZQ01000001">
    <property type="protein sequence ID" value="TCS39462.1"/>
    <property type="molecule type" value="Genomic_DNA"/>
</dbReference>